<dbReference type="STRING" id="984262.SGRA_2080"/>
<keyword evidence="2" id="KW-0560">Oxidoreductase</keyword>
<dbReference type="PANTHER" id="PTHR43477:SF1">
    <property type="entry name" value="DIHYDROANTICAPSIN 7-DEHYDROGENASE"/>
    <property type="match status" value="1"/>
</dbReference>
<name>H6L2Q4_SAPGL</name>
<sequence length="233" mass="24837">MQGKSILIIGASRGIGAALAQKLQAAGAQVYNASRSAEGLGKNISYDALQDDPKALLAQLPSQLDGLVYCPGSINLRPFHRIKEEQFNQEFELNVMGAVRLLQAALPQLKKAEAGASVVLFSTVAVKLGMPFHSAIAMAKGALEGLTKSLAAEWASHNIRLNAIAPSLTHTDLAERLLNTEAKQESAAKRHPLGRIGQPQDIASLAYYLLDQNSQWMTGQILGLDGGMGNLKV</sequence>
<evidence type="ECO:0000256" key="2">
    <source>
        <dbReference type="ARBA" id="ARBA00023002"/>
    </source>
</evidence>
<dbReference type="eggNOG" id="COG1028">
    <property type="taxonomic scope" value="Bacteria"/>
</dbReference>
<dbReference type="GO" id="GO:0016491">
    <property type="term" value="F:oxidoreductase activity"/>
    <property type="evidence" value="ECO:0007669"/>
    <property type="project" value="UniProtKB-KW"/>
</dbReference>
<dbReference type="OrthoDB" id="9803333at2"/>
<proteinExistence type="inferred from homology"/>
<dbReference type="RefSeq" id="WP_015692430.1">
    <property type="nucleotide sequence ID" value="NC_016940.1"/>
</dbReference>
<dbReference type="Proteomes" id="UP000007519">
    <property type="component" value="Chromosome"/>
</dbReference>
<dbReference type="CDD" id="cd05233">
    <property type="entry name" value="SDR_c"/>
    <property type="match status" value="1"/>
</dbReference>
<dbReference type="AlphaFoldDB" id="H6L2Q4"/>
<dbReference type="Gene3D" id="3.40.50.720">
    <property type="entry name" value="NAD(P)-binding Rossmann-like Domain"/>
    <property type="match status" value="1"/>
</dbReference>
<dbReference type="InterPro" id="IPR057326">
    <property type="entry name" value="KR_dom"/>
</dbReference>
<dbReference type="EMBL" id="CP002831">
    <property type="protein sequence ID" value="AFC24811.1"/>
    <property type="molecule type" value="Genomic_DNA"/>
</dbReference>
<feature type="domain" description="Ketoreductase" evidence="3">
    <location>
        <begin position="4"/>
        <end position="167"/>
    </location>
</feature>
<protein>
    <submittedName>
        <fullName evidence="4">Short-chain dehydrogenase/reductase SDR</fullName>
    </submittedName>
</protein>
<reference evidence="4 5" key="1">
    <citation type="journal article" date="2012" name="Stand. Genomic Sci.">
        <title>Complete genome sequencing and analysis of Saprospira grandis str. Lewin, a predatory marine bacterium.</title>
        <authorList>
            <person name="Saw J.H."/>
            <person name="Yuryev A."/>
            <person name="Kanbe M."/>
            <person name="Hou S."/>
            <person name="Young A.G."/>
            <person name="Aizawa S."/>
            <person name="Alam M."/>
        </authorList>
    </citation>
    <scope>NUCLEOTIDE SEQUENCE [LARGE SCALE GENOMIC DNA]</scope>
    <source>
        <strain evidence="4 5">Lewin</strain>
    </source>
</reference>
<keyword evidence="5" id="KW-1185">Reference proteome</keyword>
<evidence type="ECO:0000313" key="5">
    <source>
        <dbReference type="Proteomes" id="UP000007519"/>
    </source>
</evidence>
<dbReference type="SUPFAM" id="SSF51735">
    <property type="entry name" value="NAD(P)-binding Rossmann-fold domains"/>
    <property type="match status" value="1"/>
</dbReference>
<dbReference type="HOGENOM" id="CLU_010194_1_2_10"/>
<dbReference type="InterPro" id="IPR002347">
    <property type="entry name" value="SDR_fam"/>
</dbReference>
<evidence type="ECO:0000313" key="4">
    <source>
        <dbReference type="EMBL" id="AFC24811.1"/>
    </source>
</evidence>
<evidence type="ECO:0000256" key="1">
    <source>
        <dbReference type="ARBA" id="ARBA00006484"/>
    </source>
</evidence>
<dbReference type="InterPro" id="IPR036291">
    <property type="entry name" value="NAD(P)-bd_dom_sf"/>
</dbReference>
<gene>
    <name evidence="4" type="ordered locus">SGRA_2080</name>
</gene>
<organism evidence="4 5">
    <name type="scientific">Saprospira grandis (strain Lewin)</name>
    <dbReference type="NCBI Taxonomy" id="984262"/>
    <lineage>
        <taxon>Bacteria</taxon>
        <taxon>Pseudomonadati</taxon>
        <taxon>Bacteroidota</taxon>
        <taxon>Saprospiria</taxon>
        <taxon>Saprospirales</taxon>
        <taxon>Saprospiraceae</taxon>
        <taxon>Saprospira</taxon>
    </lineage>
</organism>
<dbReference type="PRINTS" id="PR00081">
    <property type="entry name" value="GDHRDH"/>
</dbReference>
<accession>H6L2Q4</accession>
<dbReference type="SMART" id="SM00822">
    <property type="entry name" value="PKS_KR"/>
    <property type="match status" value="1"/>
</dbReference>
<dbReference type="KEGG" id="sgn:SGRA_2080"/>
<evidence type="ECO:0000259" key="3">
    <source>
        <dbReference type="SMART" id="SM00822"/>
    </source>
</evidence>
<dbReference type="PANTHER" id="PTHR43477">
    <property type="entry name" value="DIHYDROANTICAPSIN 7-DEHYDROGENASE"/>
    <property type="match status" value="1"/>
</dbReference>
<dbReference type="Pfam" id="PF13561">
    <property type="entry name" value="adh_short_C2"/>
    <property type="match status" value="1"/>
</dbReference>
<comment type="similarity">
    <text evidence="1">Belongs to the short-chain dehydrogenases/reductases (SDR) family.</text>
</comment>
<dbReference type="InterPro" id="IPR051122">
    <property type="entry name" value="SDR_DHRS6-like"/>
</dbReference>